<dbReference type="RefSeq" id="WP_072559697.1">
    <property type="nucleotide sequence ID" value="NZ_CP018154.1"/>
</dbReference>
<dbReference type="Pfam" id="PF00814">
    <property type="entry name" value="TsaD"/>
    <property type="match status" value="1"/>
</dbReference>
<dbReference type="GO" id="GO:0061711">
    <property type="term" value="F:tRNA N(6)-L-threonylcarbamoyladenine synthase activity"/>
    <property type="evidence" value="ECO:0007669"/>
    <property type="project" value="UniProtKB-EC"/>
</dbReference>
<feature type="domain" description="Gcp-like" evidence="8">
    <location>
        <begin position="43"/>
        <end position="144"/>
    </location>
</feature>
<gene>
    <name evidence="9" type="ORF">LPB140_09870</name>
</gene>
<comment type="catalytic activity">
    <reaction evidence="7">
        <text>L-threonylcarbamoyladenylate + adenosine(37) in tRNA = N(6)-L-threonylcarbamoyladenosine(37) in tRNA + AMP + H(+)</text>
        <dbReference type="Rhea" id="RHEA:37059"/>
        <dbReference type="Rhea" id="RHEA-COMP:10162"/>
        <dbReference type="Rhea" id="RHEA-COMP:10163"/>
        <dbReference type="ChEBI" id="CHEBI:15378"/>
        <dbReference type="ChEBI" id="CHEBI:73682"/>
        <dbReference type="ChEBI" id="CHEBI:74411"/>
        <dbReference type="ChEBI" id="CHEBI:74418"/>
        <dbReference type="ChEBI" id="CHEBI:456215"/>
        <dbReference type="EC" id="2.3.1.234"/>
    </reaction>
</comment>
<dbReference type="GO" id="GO:0046872">
    <property type="term" value="F:metal ion binding"/>
    <property type="evidence" value="ECO:0007669"/>
    <property type="project" value="UniProtKB-KW"/>
</dbReference>
<protein>
    <recommendedName>
        <fullName evidence="1">N(6)-L-threonylcarbamoyladenine synthase</fullName>
        <ecNumber evidence="1">2.3.1.234</ecNumber>
    </recommendedName>
</protein>
<dbReference type="NCBIfam" id="TIGR03725">
    <property type="entry name" value="T6A_YeaZ"/>
    <property type="match status" value="1"/>
</dbReference>
<dbReference type="EC" id="2.3.1.234" evidence="1"/>
<dbReference type="OrthoDB" id="9809995at2"/>
<evidence type="ECO:0000256" key="3">
    <source>
        <dbReference type="ARBA" id="ARBA00022694"/>
    </source>
</evidence>
<dbReference type="InterPro" id="IPR000905">
    <property type="entry name" value="Gcp-like_dom"/>
</dbReference>
<evidence type="ECO:0000256" key="1">
    <source>
        <dbReference type="ARBA" id="ARBA00012156"/>
    </source>
</evidence>
<name>A0A1L3JD32_9SPHN</name>
<keyword evidence="2 9" id="KW-0808">Transferase</keyword>
<dbReference type="PRINTS" id="PR00789">
    <property type="entry name" value="OSIALOPTASE"/>
</dbReference>
<proteinExistence type="predicted"/>
<accession>A0A1L3JD32</accession>
<dbReference type="SUPFAM" id="SSF53067">
    <property type="entry name" value="Actin-like ATPase domain"/>
    <property type="match status" value="1"/>
</dbReference>
<sequence length="222" mass="23578">MTGHQDHILVIDCATAACSVALYRCAADMRDLTLCDMRHDIIGRGHAEKLMPLIASLRDKGRANYIAVNVGPGSFTGVRIGLAAARALALAWNAQIIGYNGLALVAAMGLEQCQIDQIATGMNNNITVVVTGGHGEYFMQDFGQFIAEKSPLCSMKPQHAGQRDNCPIIAGDQAENLVNLIGNGHAINISNRADKYHLIAHLAPLPPVAIYGRAPDAKPSAA</sequence>
<evidence type="ECO:0000256" key="4">
    <source>
        <dbReference type="ARBA" id="ARBA00022723"/>
    </source>
</evidence>
<dbReference type="Gene3D" id="3.30.420.40">
    <property type="match status" value="1"/>
</dbReference>
<evidence type="ECO:0000256" key="5">
    <source>
        <dbReference type="ARBA" id="ARBA00023004"/>
    </source>
</evidence>
<reference evidence="9 10" key="1">
    <citation type="submission" date="2016-11" db="EMBL/GenBank/DDBJ databases">
        <title>Sphingorhabdus sp. LPB0140, isolated from marine environment.</title>
        <authorList>
            <person name="Kim E."/>
            <person name="Yi H."/>
        </authorList>
    </citation>
    <scope>NUCLEOTIDE SEQUENCE [LARGE SCALE GENOMIC DNA]</scope>
    <source>
        <strain evidence="9 10">LPB0140</strain>
    </source>
</reference>
<evidence type="ECO:0000256" key="7">
    <source>
        <dbReference type="ARBA" id="ARBA00048117"/>
    </source>
</evidence>
<organism evidence="9 10">
    <name type="scientific">Sphingorhabdus lutea</name>
    <dbReference type="NCBI Taxonomy" id="1913578"/>
    <lineage>
        <taxon>Bacteria</taxon>
        <taxon>Pseudomonadati</taxon>
        <taxon>Pseudomonadota</taxon>
        <taxon>Alphaproteobacteria</taxon>
        <taxon>Sphingomonadales</taxon>
        <taxon>Sphingomonadaceae</taxon>
        <taxon>Sphingorhabdus</taxon>
    </lineage>
</organism>
<keyword evidence="3" id="KW-0819">tRNA processing</keyword>
<evidence type="ECO:0000259" key="8">
    <source>
        <dbReference type="Pfam" id="PF00814"/>
    </source>
</evidence>
<evidence type="ECO:0000313" key="10">
    <source>
        <dbReference type="Proteomes" id="UP000242561"/>
    </source>
</evidence>
<evidence type="ECO:0000313" key="9">
    <source>
        <dbReference type="EMBL" id="APG63045.1"/>
    </source>
</evidence>
<dbReference type="InterPro" id="IPR017861">
    <property type="entry name" value="KAE1/TsaD"/>
</dbReference>
<evidence type="ECO:0000256" key="6">
    <source>
        <dbReference type="ARBA" id="ARBA00023315"/>
    </source>
</evidence>
<dbReference type="STRING" id="1913578.LPB140_09870"/>
<keyword evidence="10" id="KW-1185">Reference proteome</keyword>
<dbReference type="InterPro" id="IPR043129">
    <property type="entry name" value="ATPase_NBD"/>
</dbReference>
<keyword evidence="4" id="KW-0479">Metal-binding</keyword>
<dbReference type="Proteomes" id="UP000242561">
    <property type="component" value="Chromosome"/>
</dbReference>
<dbReference type="AlphaFoldDB" id="A0A1L3JD32"/>
<keyword evidence="5" id="KW-0408">Iron</keyword>
<dbReference type="InterPro" id="IPR022496">
    <property type="entry name" value="T6A_TsaB"/>
</dbReference>
<keyword evidence="6" id="KW-0012">Acyltransferase</keyword>
<dbReference type="KEGG" id="sphl:LPB140_09870"/>
<dbReference type="GO" id="GO:0002949">
    <property type="term" value="P:tRNA threonylcarbamoyladenosine modification"/>
    <property type="evidence" value="ECO:0007669"/>
    <property type="project" value="InterPro"/>
</dbReference>
<dbReference type="EMBL" id="CP018154">
    <property type="protein sequence ID" value="APG63045.1"/>
    <property type="molecule type" value="Genomic_DNA"/>
</dbReference>
<evidence type="ECO:0000256" key="2">
    <source>
        <dbReference type="ARBA" id="ARBA00022679"/>
    </source>
</evidence>